<reference evidence="1 2" key="1">
    <citation type="submission" date="2022-04" db="EMBL/GenBank/DDBJ databases">
        <title>Genome sequence of C. roseum typestrain.</title>
        <authorList>
            <person name="Poehlein A."/>
            <person name="Schoch T."/>
            <person name="Duerre P."/>
            <person name="Daniel R."/>
        </authorList>
    </citation>
    <scope>NUCLEOTIDE SEQUENCE [LARGE SCALE GENOMIC DNA]</scope>
    <source>
        <strain evidence="1 2">DSM 7320</strain>
    </source>
</reference>
<keyword evidence="2" id="KW-1185">Reference proteome</keyword>
<dbReference type="STRING" id="84029.CROST_21070"/>
<accession>A0A1S8LMQ3</accession>
<gene>
    <name evidence="1" type="ORF">CROST_012780</name>
</gene>
<evidence type="ECO:0000313" key="2">
    <source>
        <dbReference type="Proteomes" id="UP000190951"/>
    </source>
</evidence>
<organism evidence="1 2">
    <name type="scientific">Clostridium felsineum</name>
    <dbReference type="NCBI Taxonomy" id="36839"/>
    <lineage>
        <taxon>Bacteria</taxon>
        <taxon>Bacillati</taxon>
        <taxon>Bacillota</taxon>
        <taxon>Clostridia</taxon>
        <taxon>Eubacteriales</taxon>
        <taxon>Clostridiaceae</taxon>
        <taxon>Clostridium</taxon>
    </lineage>
</organism>
<name>A0A1S8LMQ3_9CLOT</name>
<dbReference type="AlphaFoldDB" id="A0A1S8LMQ3"/>
<dbReference type="Proteomes" id="UP000190951">
    <property type="component" value="Chromosome"/>
</dbReference>
<evidence type="ECO:0000313" key="1">
    <source>
        <dbReference type="EMBL" id="URZ10568.1"/>
    </source>
</evidence>
<dbReference type="KEGG" id="crw:CROST_012780"/>
<dbReference type="RefSeq" id="WP_077835903.1">
    <property type="nucleotide sequence ID" value="NZ_CP096983.1"/>
</dbReference>
<sequence length="208" mass="24292">MSAFLGKIHYWLYNKIQLHESLIEDIINRSKEKGYNGEELLNESYSKYGCPVKGSLEDNINHDNIHGWLQERIISVETRLAYIITEILKANILSMEEISKVFYESGVNAAKEVEINEAPPQEVFNLIFNYMLEGMPCDRVNQVVENNESKISWITAVDIHKDYWDKVEGDVKNFDYFRDSWISGFLSSSVEVYRYFRKEDGLSVIERV</sequence>
<proteinExistence type="predicted"/>
<dbReference type="EMBL" id="CP096983">
    <property type="protein sequence ID" value="URZ10568.1"/>
    <property type="molecule type" value="Genomic_DNA"/>
</dbReference>
<protein>
    <submittedName>
        <fullName evidence="1">Uncharacterized protein</fullName>
    </submittedName>
</protein>